<dbReference type="Proteomes" id="UP000017984">
    <property type="component" value="Chromosome"/>
</dbReference>
<evidence type="ECO:0000313" key="2">
    <source>
        <dbReference type="Proteomes" id="UP000017984"/>
    </source>
</evidence>
<reference evidence="1 2" key="1">
    <citation type="journal article" date="2014" name="Genome Announc.">
        <title>Draft Genome Sequence of Streptomyces roseochromogenes subsp. oscitans DS 12.976, Producer of the Aminocoumarin Antibiotic Clorobiocin.</title>
        <authorList>
            <person name="Ruckert C."/>
            <person name="Kalinowski J."/>
            <person name="Heide L."/>
            <person name="Apel A.K."/>
        </authorList>
    </citation>
    <scope>NUCLEOTIDE SEQUENCE [LARGE SCALE GENOMIC DNA]</scope>
    <source>
        <strain evidence="1 2">DS 12.976</strain>
    </source>
</reference>
<gene>
    <name evidence="1" type="ORF">M878_07455</name>
</gene>
<dbReference type="EMBL" id="AWQX01000062">
    <property type="protein sequence ID" value="EST35057.1"/>
    <property type="molecule type" value="Genomic_DNA"/>
</dbReference>
<evidence type="ECO:0000313" key="1">
    <source>
        <dbReference type="EMBL" id="EST35057.1"/>
    </source>
</evidence>
<comment type="caution">
    <text evidence="1">The sequence shown here is derived from an EMBL/GenBank/DDBJ whole genome shotgun (WGS) entry which is preliminary data.</text>
</comment>
<protein>
    <submittedName>
        <fullName evidence="1">Uncharacterized protein</fullName>
    </submittedName>
</protein>
<dbReference type="OrthoDB" id="495830at2"/>
<dbReference type="HOGENOM" id="CLU_139823_0_0_11"/>
<organism evidence="1 2">
    <name type="scientific">Streptomyces roseochromogenus subsp. oscitans DS 12.976</name>
    <dbReference type="NCBI Taxonomy" id="1352936"/>
    <lineage>
        <taxon>Bacteria</taxon>
        <taxon>Bacillati</taxon>
        <taxon>Actinomycetota</taxon>
        <taxon>Actinomycetes</taxon>
        <taxon>Kitasatosporales</taxon>
        <taxon>Streptomycetaceae</taxon>
        <taxon>Streptomyces</taxon>
    </lineage>
</organism>
<dbReference type="AlphaFoldDB" id="V6KSE7"/>
<sequence>MTAPPSEEYEEFEEFEEFLRLSVDLTAFEETELLGTGLARRYLAKVRAACGDEIVTALLDAHRAARADAAGDAGRLDRIPLDRALLDRALRHRIFSDDRLGPVARNVIKLWYAGMWYALPPEWTDRYGAHAAGETSTVTAASYQEGLLWRAIGANPPGAKGPGYGSWAQPPRIEDRYLKGATK</sequence>
<dbReference type="RefSeq" id="WP_023545482.1">
    <property type="nucleotide sequence ID" value="NZ_CM002285.1"/>
</dbReference>
<name>V6KSE7_STRRC</name>
<proteinExistence type="predicted"/>
<dbReference type="STRING" id="1352936.M878_07455"/>
<keyword evidence="2" id="KW-1185">Reference proteome</keyword>
<accession>V6KSE7</accession>
<dbReference type="PATRIC" id="fig|1352936.5.peg.1586"/>